<dbReference type="PANTHER" id="PTHR36735:SF1">
    <property type="entry name" value="TRANSMEMBRANE PROTEIN"/>
    <property type="match status" value="1"/>
</dbReference>
<evidence type="ECO:0008006" key="5">
    <source>
        <dbReference type="Google" id="ProtNLM"/>
    </source>
</evidence>
<evidence type="ECO:0000256" key="1">
    <source>
        <dbReference type="SAM" id="MobiDB-lite"/>
    </source>
</evidence>
<reference evidence="3 4" key="1">
    <citation type="submission" date="2021-09" db="EMBL/GenBank/DDBJ databases">
        <title>Genomic insights and catalytic innovation underlie evolution of tropane alkaloids biosynthesis.</title>
        <authorList>
            <person name="Wang Y.-J."/>
            <person name="Tian T."/>
            <person name="Huang J.-P."/>
            <person name="Huang S.-X."/>
        </authorList>
    </citation>
    <scope>NUCLEOTIDE SEQUENCE [LARGE SCALE GENOMIC DNA]</scope>
    <source>
        <strain evidence="3">KIB-2018</strain>
        <tissue evidence="3">Leaf</tissue>
    </source>
</reference>
<dbReference type="Proteomes" id="UP001159364">
    <property type="component" value="Linkage Group LG11"/>
</dbReference>
<feature type="transmembrane region" description="Helical" evidence="2">
    <location>
        <begin position="91"/>
        <end position="115"/>
    </location>
</feature>
<evidence type="ECO:0000313" key="3">
    <source>
        <dbReference type="EMBL" id="KAJ8750557.1"/>
    </source>
</evidence>
<keyword evidence="2" id="KW-1133">Transmembrane helix</keyword>
<keyword evidence="2" id="KW-0812">Transmembrane</keyword>
<feature type="region of interest" description="Disordered" evidence="1">
    <location>
        <begin position="124"/>
        <end position="166"/>
    </location>
</feature>
<proteinExistence type="predicted"/>
<keyword evidence="2" id="KW-0472">Membrane</keyword>
<gene>
    <name evidence="3" type="ORF">K2173_015716</name>
</gene>
<evidence type="ECO:0000256" key="2">
    <source>
        <dbReference type="SAM" id="Phobius"/>
    </source>
</evidence>
<dbReference type="AlphaFoldDB" id="A0AAV8SEF6"/>
<sequence>MAITSCLSLSSPFLLSISTRSHTYPPSPLTVHTNKTSTSTLHLPRLTFLSPSTTPRWRVSASPEAAPPPESTPLESAQQVVSSGDDGFSTVVSALLFIAFVILTILTIGVIYLGVTDFLGKREREKFDKEQTAKQEKKKGGKKGKAGAKAGPRGFGQKVEIDGAEE</sequence>
<keyword evidence="4" id="KW-1185">Reference proteome</keyword>
<dbReference type="GO" id="GO:0009535">
    <property type="term" value="C:chloroplast thylakoid membrane"/>
    <property type="evidence" value="ECO:0007669"/>
    <property type="project" value="TreeGrafter"/>
</dbReference>
<organism evidence="3 4">
    <name type="scientific">Erythroxylum novogranatense</name>
    <dbReference type="NCBI Taxonomy" id="1862640"/>
    <lineage>
        <taxon>Eukaryota</taxon>
        <taxon>Viridiplantae</taxon>
        <taxon>Streptophyta</taxon>
        <taxon>Embryophyta</taxon>
        <taxon>Tracheophyta</taxon>
        <taxon>Spermatophyta</taxon>
        <taxon>Magnoliopsida</taxon>
        <taxon>eudicotyledons</taxon>
        <taxon>Gunneridae</taxon>
        <taxon>Pentapetalae</taxon>
        <taxon>rosids</taxon>
        <taxon>fabids</taxon>
        <taxon>Malpighiales</taxon>
        <taxon>Erythroxylaceae</taxon>
        <taxon>Erythroxylum</taxon>
    </lineage>
</organism>
<evidence type="ECO:0000313" key="4">
    <source>
        <dbReference type="Proteomes" id="UP001159364"/>
    </source>
</evidence>
<feature type="region of interest" description="Disordered" evidence="1">
    <location>
        <begin position="53"/>
        <end position="79"/>
    </location>
</feature>
<feature type="compositionally biased region" description="Basic and acidic residues" evidence="1">
    <location>
        <begin position="124"/>
        <end position="135"/>
    </location>
</feature>
<dbReference type="PANTHER" id="PTHR36735">
    <property type="entry name" value="TRANSMEMBRANE PROTEIN"/>
    <property type="match status" value="1"/>
</dbReference>
<dbReference type="EMBL" id="JAIWQS010000011">
    <property type="protein sequence ID" value="KAJ8750557.1"/>
    <property type="molecule type" value="Genomic_DNA"/>
</dbReference>
<comment type="caution">
    <text evidence="3">The sequence shown here is derived from an EMBL/GenBank/DDBJ whole genome shotgun (WGS) entry which is preliminary data.</text>
</comment>
<feature type="compositionally biased region" description="Basic residues" evidence="1">
    <location>
        <begin position="136"/>
        <end position="146"/>
    </location>
</feature>
<name>A0AAV8SEF6_9ROSI</name>
<protein>
    <recommendedName>
        <fullName evidence="5">Transmembrane protein</fullName>
    </recommendedName>
</protein>
<accession>A0AAV8SEF6</accession>